<organism evidence="2 3">
    <name type="scientific">Streptomyces tateyamensis</name>
    <dbReference type="NCBI Taxonomy" id="565073"/>
    <lineage>
        <taxon>Bacteria</taxon>
        <taxon>Bacillati</taxon>
        <taxon>Actinomycetota</taxon>
        <taxon>Actinomycetes</taxon>
        <taxon>Kitasatosporales</taxon>
        <taxon>Streptomycetaceae</taxon>
        <taxon>Streptomyces</taxon>
    </lineage>
</organism>
<feature type="transmembrane region" description="Helical" evidence="1">
    <location>
        <begin position="12"/>
        <end position="32"/>
    </location>
</feature>
<accession>A0A2V4NLN6</accession>
<dbReference type="RefSeq" id="WP_110671496.1">
    <property type="nucleotide sequence ID" value="NZ_PYBW01000081.1"/>
</dbReference>
<keyword evidence="3" id="KW-1185">Reference proteome</keyword>
<protein>
    <submittedName>
        <fullName evidence="2">Uncharacterized protein</fullName>
    </submittedName>
</protein>
<dbReference type="OrthoDB" id="4268245at2"/>
<evidence type="ECO:0000256" key="1">
    <source>
        <dbReference type="SAM" id="Phobius"/>
    </source>
</evidence>
<gene>
    <name evidence="2" type="ORF">C7C46_21365</name>
</gene>
<name>A0A2V4NLN6_9ACTN</name>
<evidence type="ECO:0000313" key="3">
    <source>
        <dbReference type="Proteomes" id="UP000248039"/>
    </source>
</evidence>
<dbReference type="Proteomes" id="UP000248039">
    <property type="component" value="Unassembled WGS sequence"/>
</dbReference>
<dbReference type="EMBL" id="PYBW01000081">
    <property type="protein sequence ID" value="PYC76741.1"/>
    <property type="molecule type" value="Genomic_DNA"/>
</dbReference>
<proteinExistence type="predicted"/>
<keyword evidence="1" id="KW-1133">Transmembrane helix</keyword>
<dbReference type="AlphaFoldDB" id="A0A2V4NLN6"/>
<keyword evidence="1" id="KW-0812">Transmembrane</keyword>
<evidence type="ECO:0000313" key="2">
    <source>
        <dbReference type="EMBL" id="PYC76741.1"/>
    </source>
</evidence>
<reference evidence="2 3" key="1">
    <citation type="submission" date="2018-03" db="EMBL/GenBank/DDBJ databases">
        <title>Bioinformatic expansion and discovery of thiopeptide antibiotics.</title>
        <authorList>
            <person name="Schwalen C.J."/>
            <person name="Hudson G.A."/>
            <person name="Mitchell D.A."/>
        </authorList>
    </citation>
    <scope>NUCLEOTIDE SEQUENCE [LARGE SCALE GENOMIC DNA]</scope>
    <source>
        <strain evidence="2 3">ATCC 21389</strain>
    </source>
</reference>
<keyword evidence="1" id="KW-0472">Membrane</keyword>
<sequence>MRFHRGGRERGTISIFVAISASMMLAFAGIVVDAGGQLRTIELADSLAQEAARAGGQEIDQNSLLSGTGYRIDQQAGCAAAKAYLTSDQRLQNVNLKIDCRSLNEPAATSTSISIAISMDYRTALLSLFNISTLSVQGYGTAKLATDPTKPGGP</sequence>
<comment type="caution">
    <text evidence="2">The sequence shown here is derived from an EMBL/GenBank/DDBJ whole genome shotgun (WGS) entry which is preliminary data.</text>
</comment>